<proteinExistence type="predicted"/>
<evidence type="ECO:0000313" key="1">
    <source>
        <dbReference type="EMBL" id="TKF21996.1"/>
    </source>
</evidence>
<dbReference type="Proteomes" id="UP000305234">
    <property type="component" value="Unassembled WGS sequence"/>
</dbReference>
<evidence type="ECO:0000313" key="2">
    <source>
        <dbReference type="Proteomes" id="UP000305234"/>
    </source>
</evidence>
<protein>
    <submittedName>
        <fullName evidence="1">Uncharacterized protein</fullName>
    </submittedName>
</protein>
<dbReference type="RefSeq" id="WP_136998823.1">
    <property type="nucleotide sequence ID" value="NZ_SYUW01000076.1"/>
</dbReference>
<name>A0A4U1YNR5_9VIBR</name>
<accession>A0A4U1YNR5</accession>
<reference evidence="1 2" key="1">
    <citation type="submission" date="2019-04" db="EMBL/GenBank/DDBJ databases">
        <title>A reverse ecology approach based on a biological definition of microbial populations.</title>
        <authorList>
            <person name="Arevalo P."/>
            <person name="Vaninsberghe D."/>
            <person name="Elsherbini J."/>
            <person name="Gore J."/>
            <person name="Polz M."/>
        </authorList>
    </citation>
    <scope>NUCLEOTIDE SEQUENCE [LARGE SCALE GENOMIC DNA]</scope>
    <source>
        <strain evidence="1 2">10N.261.46.E4</strain>
    </source>
</reference>
<sequence>MTTEQKTISNHGRNQKGTHEDIFGADAANLSAYNQPDFLFNTRLNEDGCTISFVMNTFEKVFFHYLDTPEFKGFAQCNGCNDCSLCEAGIKLDHRILTPVYNFIEGRMEVLAIPPATKPTSLAPQLKPLFNKGALMINITKHGYQYEVTSSDIVEGLGIDGDKVLAFKNAYNNNEFSLADIYEIKSNEELEEISQIKTRLFLKRGRAA</sequence>
<organism evidence="1 2">
    <name type="scientific">Vibrio kanaloae</name>
    <dbReference type="NCBI Taxonomy" id="170673"/>
    <lineage>
        <taxon>Bacteria</taxon>
        <taxon>Pseudomonadati</taxon>
        <taxon>Pseudomonadota</taxon>
        <taxon>Gammaproteobacteria</taxon>
        <taxon>Vibrionales</taxon>
        <taxon>Vibrionaceae</taxon>
        <taxon>Vibrio</taxon>
    </lineage>
</organism>
<gene>
    <name evidence="1" type="ORF">FCV52_20535</name>
</gene>
<dbReference type="EMBL" id="SYUW01000076">
    <property type="protein sequence ID" value="TKF21996.1"/>
    <property type="molecule type" value="Genomic_DNA"/>
</dbReference>
<comment type="caution">
    <text evidence="1">The sequence shown here is derived from an EMBL/GenBank/DDBJ whole genome shotgun (WGS) entry which is preliminary data.</text>
</comment>
<dbReference type="AlphaFoldDB" id="A0A4U1YNR5"/>